<keyword evidence="1" id="KW-1133">Transmembrane helix</keyword>
<dbReference type="GO" id="GO:0005886">
    <property type="term" value="C:plasma membrane"/>
    <property type="evidence" value="ECO:0007669"/>
    <property type="project" value="TreeGrafter"/>
</dbReference>
<comment type="caution">
    <text evidence="2">The sequence shown here is derived from an EMBL/GenBank/DDBJ whole genome shotgun (WGS) entry which is preliminary data.</text>
</comment>
<evidence type="ECO:0000256" key="1">
    <source>
        <dbReference type="SAM" id="Phobius"/>
    </source>
</evidence>
<dbReference type="Pfam" id="PF04304">
    <property type="entry name" value="DUF454"/>
    <property type="match status" value="1"/>
</dbReference>
<proteinExistence type="predicted"/>
<dbReference type="EMBL" id="QJKI01000020">
    <property type="protein sequence ID" value="PXX76999.1"/>
    <property type="molecule type" value="Genomic_DNA"/>
</dbReference>
<protein>
    <recommendedName>
        <fullName evidence="4">Inner membrane protein</fullName>
    </recommendedName>
</protein>
<dbReference type="AlphaFoldDB" id="A0A318KGZ6"/>
<evidence type="ECO:0000313" key="3">
    <source>
        <dbReference type="Proteomes" id="UP000247555"/>
    </source>
</evidence>
<accession>A0A318KGZ6</accession>
<evidence type="ECO:0000313" key="2">
    <source>
        <dbReference type="EMBL" id="PXX76999.1"/>
    </source>
</evidence>
<gene>
    <name evidence="2" type="ORF">DFR34_12059</name>
</gene>
<dbReference type="InterPro" id="IPR007401">
    <property type="entry name" value="DUF454"/>
</dbReference>
<feature type="transmembrane region" description="Helical" evidence="1">
    <location>
        <begin position="86"/>
        <end position="105"/>
    </location>
</feature>
<dbReference type="OrthoDB" id="9816293at2"/>
<keyword evidence="1" id="KW-0812">Transmembrane</keyword>
<feature type="transmembrane region" description="Helical" evidence="1">
    <location>
        <begin position="111"/>
        <end position="128"/>
    </location>
</feature>
<feature type="transmembrane region" description="Helical" evidence="1">
    <location>
        <begin position="18"/>
        <end position="39"/>
    </location>
</feature>
<reference evidence="2 3" key="1">
    <citation type="submission" date="2018-05" db="EMBL/GenBank/DDBJ databases">
        <title>Genomic Encyclopedia of Type Strains, Phase IV (KMG-IV): sequencing the most valuable type-strain genomes for metagenomic binning, comparative biology and taxonomic classification.</title>
        <authorList>
            <person name="Goeker M."/>
        </authorList>
    </citation>
    <scope>NUCLEOTIDE SEQUENCE [LARGE SCALE GENOMIC DNA]</scope>
    <source>
        <strain evidence="2 3">DSM 29661</strain>
    </source>
</reference>
<dbReference type="PIRSF" id="PIRSF016789">
    <property type="entry name" value="DUF454"/>
    <property type="match status" value="1"/>
</dbReference>
<keyword evidence="1" id="KW-0472">Membrane</keyword>
<dbReference type="RefSeq" id="WP_110391603.1">
    <property type="nucleotide sequence ID" value="NZ_CALCOA010000171.1"/>
</dbReference>
<sequence length="143" mass="15928">MNPPPLPALHHPRPWLRALFAIAGVLALLAGIIGIFLPVLPTTPFVLLAAACFARSSPRIYGWLLRHRLFGPMIDTWQRERAVPRRVKWIALASMACSIGLSLLLMQGQPWLQLLLAVIGLTLSAWLIRLPEPQLARANHAQR</sequence>
<name>A0A318KGZ6_9NEIS</name>
<evidence type="ECO:0008006" key="4">
    <source>
        <dbReference type="Google" id="ProtNLM"/>
    </source>
</evidence>
<keyword evidence="3" id="KW-1185">Reference proteome</keyword>
<dbReference type="PANTHER" id="PTHR35813:SF1">
    <property type="entry name" value="INNER MEMBRANE PROTEIN YBAN"/>
    <property type="match status" value="1"/>
</dbReference>
<organism evidence="2 3">
    <name type="scientific">Rivihabitans pingtungensis</name>
    <dbReference type="NCBI Taxonomy" id="1054498"/>
    <lineage>
        <taxon>Bacteria</taxon>
        <taxon>Pseudomonadati</taxon>
        <taxon>Pseudomonadota</taxon>
        <taxon>Betaproteobacteria</taxon>
        <taxon>Neisseriales</taxon>
        <taxon>Aquaspirillaceae</taxon>
        <taxon>Rivihabitans</taxon>
    </lineage>
</organism>
<dbReference type="Proteomes" id="UP000247555">
    <property type="component" value="Unassembled WGS sequence"/>
</dbReference>
<dbReference type="PANTHER" id="PTHR35813">
    <property type="entry name" value="INNER MEMBRANE PROTEIN YBAN"/>
    <property type="match status" value="1"/>
</dbReference>